<evidence type="ECO:0000256" key="2">
    <source>
        <dbReference type="ARBA" id="ARBA00004496"/>
    </source>
</evidence>
<protein>
    <submittedName>
        <fullName evidence="14">Vps5 C terminal like family protein</fullName>
    </submittedName>
</protein>
<evidence type="ECO:0000256" key="3">
    <source>
        <dbReference type="ARBA" id="ARBA00004555"/>
    </source>
</evidence>
<evidence type="ECO:0000256" key="7">
    <source>
        <dbReference type="ARBA" id="ARBA00022553"/>
    </source>
</evidence>
<dbReference type="Gene3D" id="1.20.1270.60">
    <property type="entry name" value="Arfaptin homology (AH) domain/BAR domain"/>
    <property type="match status" value="1"/>
</dbReference>
<evidence type="ECO:0000313" key="15">
    <source>
        <dbReference type="Proteomes" id="UP000590412"/>
    </source>
</evidence>
<keyword evidence="10" id="KW-0472">Membrane</keyword>
<dbReference type="PROSITE" id="PS50195">
    <property type="entry name" value="PX"/>
    <property type="match status" value="1"/>
</dbReference>
<feature type="compositionally biased region" description="Polar residues" evidence="12">
    <location>
        <begin position="82"/>
        <end position="94"/>
    </location>
</feature>
<feature type="compositionally biased region" description="Basic and acidic residues" evidence="12">
    <location>
        <begin position="239"/>
        <end position="256"/>
    </location>
</feature>
<dbReference type="GO" id="GO:0042147">
    <property type="term" value="P:retrograde transport, endosome to Golgi"/>
    <property type="evidence" value="ECO:0007669"/>
    <property type="project" value="TreeGrafter"/>
</dbReference>
<dbReference type="PANTHER" id="PTHR10555">
    <property type="entry name" value="SORTING NEXIN"/>
    <property type="match status" value="1"/>
</dbReference>
<dbReference type="GO" id="GO:0005829">
    <property type="term" value="C:cytosol"/>
    <property type="evidence" value="ECO:0007669"/>
    <property type="project" value="GOC"/>
</dbReference>
<evidence type="ECO:0000256" key="10">
    <source>
        <dbReference type="ARBA" id="ARBA00023136"/>
    </source>
</evidence>
<dbReference type="PANTHER" id="PTHR10555:SF170">
    <property type="entry name" value="FI18122P1"/>
    <property type="match status" value="1"/>
</dbReference>
<dbReference type="SUPFAM" id="SSF103657">
    <property type="entry name" value="BAR/IMD domain-like"/>
    <property type="match status" value="1"/>
</dbReference>
<feature type="coiled-coil region" evidence="11">
    <location>
        <begin position="570"/>
        <end position="601"/>
    </location>
</feature>
<sequence>MDEDLTKSVWDDDFDSNKQNDIESSGGLGDGISSSSTAFGQSITPLVNEFQSYSIDDPFANPFDDRKPSPEPSDNDDDDNVNKAQKFTNFNSEQEQLHELKSEERKELKSQIMSELTHGSEESDLLAQQLNERTPKSVRKTDELFHDRESPIKLVSSGEDTTLSPSRPLNVKKFKAGRPRKFSSKTNVQHLKSSQSDSADNLLGPLGGALKVTDELVSEQGDQVEEKDNVEEEVTSDNKSGEESKKQPPPPKNKDENELDITVGDPTKVGDITTAHIVYKIRTKNKNPESVKFPNIDTAEVTRRYRDFRWIYHQLQANHPGRIIPPPPSKQSIIGRFNEKLIEHRRFALEKMLRNISNKPGLANDPDFVSFLTNDGDGRFNEGGLEESTFHEGGTANSNSSSAANVAASAAIASTGFMSSLFSMSNKFVDPDQFFVEKKNYLDDLEYNLKQFAKTIDLIGTQRQDMSNILEELAITMEELSALEISKATTDLLNAFSEVEFKIKDNLDRLNISDQLTIGFTIDEYLRIIESINYVLQTRVKIYQSFSSLTTQVDKLSKKQPLSPERAFEVEKLKERQGDLKEQFEQISETIKAELEEFELNRIDDFRNNVEIYVESSIESQKEAIELYETFYSRYILQ</sequence>
<dbReference type="Proteomes" id="UP000590412">
    <property type="component" value="Unassembled WGS sequence"/>
</dbReference>
<dbReference type="GO" id="GO:0015031">
    <property type="term" value="P:protein transport"/>
    <property type="evidence" value="ECO:0007669"/>
    <property type="project" value="UniProtKB-KW"/>
</dbReference>
<dbReference type="SUPFAM" id="SSF64268">
    <property type="entry name" value="PX domain"/>
    <property type="match status" value="1"/>
</dbReference>
<dbReference type="GO" id="GO:0030904">
    <property type="term" value="C:retromer complex"/>
    <property type="evidence" value="ECO:0007669"/>
    <property type="project" value="UniProtKB-ARBA"/>
</dbReference>
<feature type="compositionally biased region" description="Acidic residues" evidence="12">
    <location>
        <begin position="222"/>
        <end position="235"/>
    </location>
</feature>
<feature type="compositionally biased region" description="Basic residues" evidence="12">
    <location>
        <begin position="170"/>
        <end position="183"/>
    </location>
</feature>
<feature type="region of interest" description="Disordered" evidence="12">
    <location>
        <begin position="1"/>
        <end position="39"/>
    </location>
</feature>
<reference evidence="14" key="1">
    <citation type="submission" date="2020-03" db="EMBL/GenBank/DDBJ databases">
        <title>FDA dAtabase for Regulatory Grade micrObial Sequences (FDA-ARGOS): Supporting development and validation of Infectious Disease Dx tests.</title>
        <authorList>
            <person name="Campos J."/>
            <person name="Goldberg B."/>
            <person name="Tallon L."/>
            <person name="Sadzewicz L."/>
            <person name="Vavikolanu K."/>
            <person name="Mehta A."/>
            <person name="Aluvathingal J."/>
            <person name="Nadendla S."/>
            <person name="Nandy P."/>
            <person name="Geyer C."/>
            <person name="Yan Y."/>
            <person name="Sichtig H."/>
        </authorList>
    </citation>
    <scope>NUCLEOTIDE SEQUENCE [LARGE SCALE GENOMIC DNA]</scope>
    <source>
        <strain evidence="14">FDAARGOS_652</strain>
    </source>
</reference>
<evidence type="ECO:0000256" key="11">
    <source>
        <dbReference type="SAM" id="Coils"/>
    </source>
</evidence>
<dbReference type="InterPro" id="IPR001683">
    <property type="entry name" value="PX_dom"/>
</dbReference>
<feature type="region of interest" description="Disordered" evidence="12">
    <location>
        <begin position="218"/>
        <end position="267"/>
    </location>
</feature>
<feature type="region of interest" description="Disordered" evidence="12">
    <location>
        <begin position="53"/>
        <end position="206"/>
    </location>
</feature>
<gene>
    <name evidence="14" type="ORF">FOB60_004127</name>
</gene>
<dbReference type="Gene3D" id="3.30.1520.10">
    <property type="entry name" value="Phox-like domain"/>
    <property type="match status" value="1"/>
</dbReference>
<dbReference type="GO" id="GO:0005794">
    <property type="term" value="C:Golgi apparatus"/>
    <property type="evidence" value="ECO:0007669"/>
    <property type="project" value="UniProtKB-SubCell"/>
</dbReference>
<feature type="compositionally biased region" description="Polar residues" evidence="12">
    <location>
        <begin position="184"/>
        <end position="199"/>
    </location>
</feature>
<dbReference type="GO" id="GO:0045053">
    <property type="term" value="P:protein retention in Golgi apparatus"/>
    <property type="evidence" value="ECO:0007669"/>
    <property type="project" value="TreeGrafter"/>
</dbReference>
<dbReference type="FunFam" id="1.20.1270.60:FF:000022">
    <property type="entry name" value="Sorting nexin 3 protein"/>
    <property type="match status" value="1"/>
</dbReference>
<feature type="compositionally biased region" description="Basic and acidic residues" evidence="12">
    <location>
        <begin position="133"/>
        <end position="151"/>
    </location>
</feature>
<keyword evidence="6" id="KW-0963">Cytoplasm</keyword>
<dbReference type="InterPro" id="IPR036871">
    <property type="entry name" value="PX_dom_sf"/>
</dbReference>
<evidence type="ECO:0000256" key="6">
    <source>
        <dbReference type="ARBA" id="ARBA00022490"/>
    </source>
</evidence>
<evidence type="ECO:0000259" key="13">
    <source>
        <dbReference type="PROSITE" id="PS50195"/>
    </source>
</evidence>
<feature type="compositionally biased region" description="Polar residues" evidence="12">
    <location>
        <begin position="158"/>
        <end position="167"/>
    </location>
</feature>
<dbReference type="GO" id="GO:0005768">
    <property type="term" value="C:endosome"/>
    <property type="evidence" value="ECO:0007669"/>
    <property type="project" value="UniProtKB-ARBA"/>
</dbReference>
<evidence type="ECO:0000256" key="1">
    <source>
        <dbReference type="ARBA" id="ARBA00004287"/>
    </source>
</evidence>
<keyword evidence="5" id="KW-0813">Transport</keyword>
<dbReference type="Pfam" id="PF00787">
    <property type="entry name" value="PX"/>
    <property type="match status" value="1"/>
</dbReference>
<dbReference type="SMART" id="SM00312">
    <property type="entry name" value="PX"/>
    <property type="match status" value="1"/>
</dbReference>
<dbReference type="EMBL" id="JABWAB010000006">
    <property type="protein sequence ID" value="KAF6048743.1"/>
    <property type="molecule type" value="Genomic_DNA"/>
</dbReference>
<keyword evidence="7" id="KW-0597">Phosphoprotein</keyword>
<dbReference type="OrthoDB" id="271164at2759"/>
<dbReference type="InterPro" id="IPR027267">
    <property type="entry name" value="AH/BAR_dom_sf"/>
</dbReference>
<proteinExistence type="inferred from homology"/>
<keyword evidence="8" id="KW-0653">Protein transport</keyword>
<evidence type="ECO:0000256" key="4">
    <source>
        <dbReference type="ARBA" id="ARBA00010883"/>
    </source>
</evidence>
<organism evidence="14 15">
    <name type="scientific">Candida parapsilosis</name>
    <name type="common">Yeast</name>
    <dbReference type="NCBI Taxonomy" id="5480"/>
    <lineage>
        <taxon>Eukaryota</taxon>
        <taxon>Fungi</taxon>
        <taxon>Dikarya</taxon>
        <taxon>Ascomycota</taxon>
        <taxon>Saccharomycotina</taxon>
        <taxon>Pichiomycetes</taxon>
        <taxon>Debaryomycetaceae</taxon>
        <taxon>Candida/Lodderomyces clade</taxon>
        <taxon>Candida</taxon>
    </lineage>
</organism>
<comment type="caution">
    <text evidence="14">The sequence shown here is derived from an EMBL/GenBank/DDBJ whole genome shotgun (WGS) entry which is preliminary data.</text>
</comment>
<feature type="domain" description="PX" evidence="13">
    <location>
        <begin position="257"/>
        <end position="379"/>
    </location>
</feature>
<keyword evidence="9" id="KW-0333">Golgi apparatus</keyword>
<evidence type="ECO:0000256" key="8">
    <source>
        <dbReference type="ARBA" id="ARBA00022927"/>
    </source>
</evidence>
<evidence type="ECO:0000313" key="14">
    <source>
        <dbReference type="EMBL" id="KAF6048743.1"/>
    </source>
</evidence>
<feature type="compositionally biased region" description="Basic and acidic residues" evidence="12">
    <location>
        <begin position="95"/>
        <end position="109"/>
    </location>
</feature>
<dbReference type="InterPro" id="IPR015404">
    <property type="entry name" value="Vps5_C"/>
</dbReference>
<name>A0A8X7NKE6_CANPA</name>
<keyword evidence="11" id="KW-0175">Coiled coil</keyword>
<accession>A0A8X7NKE6</accession>
<dbReference type="GO" id="GO:0035091">
    <property type="term" value="F:phosphatidylinositol binding"/>
    <property type="evidence" value="ECO:0007669"/>
    <property type="project" value="InterPro"/>
</dbReference>
<dbReference type="Pfam" id="PF09325">
    <property type="entry name" value="Vps5"/>
    <property type="match status" value="1"/>
</dbReference>
<dbReference type="AlphaFoldDB" id="A0A8X7NKE6"/>
<evidence type="ECO:0000256" key="5">
    <source>
        <dbReference type="ARBA" id="ARBA00022448"/>
    </source>
</evidence>
<comment type="subcellular location">
    <subcellularLocation>
        <location evidence="2">Cytoplasm</location>
    </subcellularLocation>
    <subcellularLocation>
        <location evidence="3">Golgi apparatus</location>
    </subcellularLocation>
    <subcellularLocation>
        <location evidence="1">Membrane</location>
        <topology evidence="1">Peripheral membrane protein</topology>
        <orientation evidence="1">Cytoplasmic side</orientation>
    </subcellularLocation>
</comment>
<evidence type="ECO:0000256" key="9">
    <source>
        <dbReference type="ARBA" id="ARBA00023034"/>
    </source>
</evidence>
<comment type="similarity">
    <text evidence="4">Belongs to the sorting nexin family.</text>
</comment>
<feature type="compositionally biased region" description="Basic and acidic residues" evidence="12">
    <location>
        <begin position="1"/>
        <end position="21"/>
    </location>
</feature>
<evidence type="ECO:0000256" key="12">
    <source>
        <dbReference type="SAM" id="MobiDB-lite"/>
    </source>
</evidence>